<evidence type="ECO:0000256" key="2">
    <source>
        <dbReference type="ARBA" id="ARBA00023125"/>
    </source>
</evidence>
<dbReference type="RefSeq" id="WP_344587065.1">
    <property type="nucleotide sequence ID" value="NZ_BAAARW010000002.1"/>
</dbReference>
<evidence type="ECO:0000256" key="3">
    <source>
        <dbReference type="ARBA" id="ARBA00023163"/>
    </source>
</evidence>
<keyword evidence="2" id="KW-0238">DNA-binding</keyword>
<dbReference type="SUPFAM" id="SSF46689">
    <property type="entry name" value="Homeodomain-like"/>
    <property type="match status" value="1"/>
</dbReference>
<dbReference type="InterPro" id="IPR009057">
    <property type="entry name" value="Homeodomain-like_sf"/>
</dbReference>
<gene>
    <name evidence="6" type="ORF">GCM10010191_08390</name>
</gene>
<organism evidence="6 7">
    <name type="scientific">Actinomadura vinacea</name>
    <dbReference type="NCBI Taxonomy" id="115336"/>
    <lineage>
        <taxon>Bacteria</taxon>
        <taxon>Bacillati</taxon>
        <taxon>Actinomycetota</taxon>
        <taxon>Actinomycetes</taxon>
        <taxon>Streptosporangiales</taxon>
        <taxon>Thermomonosporaceae</taxon>
        <taxon>Actinomadura</taxon>
    </lineage>
</organism>
<dbReference type="EMBL" id="BAAARW010000002">
    <property type="protein sequence ID" value="GAA2403145.1"/>
    <property type="molecule type" value="Genomic_DNA"/>
</dbReference>
<dbReference type="Proteomes" id="UP001501231">
    <property type="component" value="Unassembled WGS sequence"/>
</dbReference>
<evidence type="ECO:0000256" key="1">
    <source>
        <dbReference type="ARBA" id="ARBA00023015"/>
    </source>
</evidence>
<keyword evidence="1" id="KW-0805">Transcription regulation</keyword>
<dbReference type="PANTHER" id="PTHR30055">
    <property type="entry name" value="HTH-TYPE TRANSCRIPTIONAL REGULATOR RUTR"/>
    <property type="match status" value="1"/>
</dbReference>
<keyword evidence="3" id="KW-0804">Transcription</keyword>
<dbReference type="InterPro" id="IPR001647">
    <property type="entry name" value="HTH_TetR"/>
</dbReference>
<keyword evidence="7" id="KW-1185">Reference proteome</keyword>
<protein>
    <submittedName>
        <fullName evidence="6">TetR family transcriptional regulator</fullName>
    </submittedName>
</protein>
<comment type="caution">
    <text evidence="6">The sequence shown here is derived from an EMBL/GenBank/DDBJ whole genome shotgun (WGS) entry which is preliminary data.</text>
</comment>
<accession>A0ABP5VJC2</accession>
<feature type="domain" description="HTH tetR-type" evidence="5">
    <location>
        <begin position="32"/>
        <end position="79"/>
    </location>
</feature>
<evidence type="ECO:0000259" key="5">
    <source>
        <dbReference type="Pfam" id="PF00440"/>
    </source>
</evidence>
<feature type="region of interest" description="Disordered" evidence="4">
    <location>
        <begin position="1"/>
        <end position="22"/>
    </location>
</feature>
<dbReference type="InterPro" id="IPR050109">
    <property type="entry name" value="HTH-type_TetR-like_transc_reg"/>
</dbReference>
<proteinExistence type="predicted"/>
<name>A0ABP5VJC2_9ACTN</name>
<dbReference type="Pfam" id="PF00440">
    <property type="entry name" value="TetR_N"/>
    <property type="match status" value="1"/>
</dbReference>
<dbReference type="PANTHER" id="PTHR30055:SF234">
    <property type="entry name" value="HTH-TYPE TRANSCRIPTIONAL REGULATOR BETI"/>
    <property type="match status" value="1"/>
</dbReference>
<dbReference type="Gene3D" id="1.10.357.10">
    <property type="entry name" value="Tetracycline Repressor, domain 2"/>
    <property type="match status" value="1"/>
</dbReference>
<evidence type="ECO:0000256" key="4">
    <source>
        <dbReference type="SAM" id="MobiDB-lite"/>
    </source>
</evidence>
<evidence type="ECO:0000313" key="7">
    <source>
        <dbReference type="Proteomes" id="UP001501231"/>
    </source>
</evidence>
<sequence length="237" mass="26303">MDANTPLRRPRQAARRSTVSRREQADATRVLLLRTAERLYAEYGLSEVSNRQIVEAAGQGNNSALAYYFGSRAELIRAIASFHGEPIARRIQQLVEEARDSTDPRDHIASLVLPYTEHLAELGHPTWYARFTAQICADPTLGPDELAAPMQAPLFRKAIVSVRSQAPRLSPKVAALRSQSMRLVVIHTCAEHERAAAFTGRSADWTMMGDALVDIVTGMLLAPPHSRPTRRRRPSTS</sequence>
<reference evidence="7" key="1">
    <citation type="journal article" date="2019" name="Int. J. Syst. Evol. Microbiol.">
        <title>The Global Catalogue of Microorganisms (GCM) 10K type strain sequencing project: providing services to taxonomists for standard genome sequencing and annotation.</title>
        <authorList>
            <consortium name="The Broad Institute Genomics Platform"/>
            <consortium name="The Broad Institute Genome Sequencing Center for Infectious Disease"/>
            <person name="Wu L."/>
            <person name="Ma J."/>
        </authorList>
    </citation>
    <scope>NUCLEOTIDE SEQUENCE [LARGE SCALE GENOMIC DNA]</scope>
    <source>
        <strain evidence="7">JCM 3325</strain>
    </source>
</reference>
<evidence type="ECO:0000313" key="6">
    <source>
        <dbReference type="EMBL" id="GAA2403145.1"/>
    </source>
</evidence>